<evidence type="ECO:0000313" key="5">
    <source>
        <dbReference type="Proteomes" id="UP000023623"/>
    </source>
</evidence>
<dbReference type="NCBIfam" id="TIGR00231">
    <property type="entry name" value="small_GTP"/>
    <property type="match status" value="1"/>
</dbReference>
<dbReference type="GO" id="GO:0003924">
    <property type="term" value="F:GTPase activity"/>
    <property type="evidence" value="ECO:0007669"/>
    <property type="project" value="InterPro"/>
</dbReference>
<dbReference type="HOGENOM" id="CLU_041217_9_8_1"/>
<dbReference type="PROSITE" id="PS51420">
    <property type="entry name" value="RHO"/>
    <property type="match status" value="1"/>
</dbReference>
<dbReference type="InterPro" id="IPR001806">
    <property type="entry name" value="Small_GTPase"/>
</dbReference>
<dbReference type="InterPro" id="IPR020849">
    <property type="entry name" value="Small_GTPase_Ras-type"/>
</dbReference>
<dbReference type="GO" id="GO:0016020">
    <property type="term" value="C:membrane"/>
    <property type="evidence" value="ECO:0007669"/>
    <property type="project" value="InterPro"/>
</dbReference>
<evidence type="ECO:0008006" key="6">
    <source>
        <dbReference type="Google" id="ProtNLM"/>
    </source>
</evidence>
<dbReference type="PRINTS" id="PR00449">
    <property type="entry name" value="RASTRNSFRMNG"/>
</dbReference>
<feature type="compositionally biased region" description="Basic and acidic residues" evidence="3">
    <location>
        <begin position="257"/>
        <end position="278"/>
    </location>
</feature>
<dbReference type="PANTHER" id="PTHR24070">
    <property type="entry name" value="RAS, DI-RAS, AND RHEB FAMILY MEMBERS OF SMALL GTPASE SUPERFAMILY"/>
    <property type="match status" value="1"/>
</dbReference>
<dbReference type="SMART" id="SM00175">
    <property type="entry name" value="RAB"/>
    <property type="match status" value="1"/>
</dbReference>
<sequence length="294" mass="33885">MALPYLRASLDSPRKHTFSAFPANFMANFRHRHVRREYHIVVLGAGGVGKSCLTAQFVQNIWIESYDPTIEDSYRKVLAVDVSVSRWTAMFARNIGYSWDGTVHRHETLLKQPQLTPRDPPYHPTPLQTQASIARRLLLPQQQLTSAQSVSRELYMKQGEGFLLVFSITSMSSLNELQELREQIIRIKDDEKVPIVIVGNKSDLEEDRAVSRSRAFALSQQWGNAPYYETSARRRANVDEAFIDLCRQIIRKDIRSNKDRDRDYGGSRKKEASGTADKRRNRRRTKMKTDCVIL</sequence>
<organism evidence="4 5">
    <name type="scientific">Trichophyton soudanense CBS 452.61</name>
    <dbReference type="NCBI Taxonomy" id="1215331"/>
    <lineage>
        <taxon>Eukaryota</taxon>
        <taxon>Fungi</taxon>
        <taxon>Dikarya</taxon>
        <taxon>Ascomycota</taxon>
        <taxon>Pezizomycotina</taxon>
        <taxon>Eurotiomycetes</taxon>
        <taxon>Eurotiomycetidae</taxon>
        <taxon>Onygenales</taxon>
        <taxon>Arthrodermataceae</taxon>
        <taxon>Trichophyton</taxon>
    </lineage>
</organism>
<dbReference type="PROSITE" id="PS51419">
    <property type="entry name" value="RAB"/>
    <property type="match status" value="1"/>
</dbReference>
<dbReference type="InterPro" id="IPR005225">
    <property type="entry name" value="Small_GTP-bd"/>
</dbReference>
<reference evidence="4 5" key="1">
    <citation type="submission" date="2014-02" db="EMBL/GenBank/DDBJ databases">
        <title>The Genome Sequence of Trichophyton rubrum (morphotype soudanense) CBS 452.61.</title>
        <authorList>
            <consortium name="The Broad Institute Genomics Platform"/>
            <person name="Cuomo C.A."/>
            <person name="White T.C."/>
            <person name="Graser Y."/>
            <person name="Martinez-Rossi N."/>
            <person name="Heitman J."/>
            <person name="Young S.K."/>
            <person name="Zeng Q."/>
            <person name="Gargeya S."/>
            <person name="Abouelleil A."/>
            <person name="Alvarado L."/>
            <person name="Chapman S.B."/>
            <person name="Gainer-Dewar J."/>
            <person name="Goldberg J."/>
            <person name="Griggs A."/>
            <person name="Gujja S."/>
            <person name="Hansen M."/>
            <person name="Howarth C."/>
            <person name="Imamovic A."/>
            <person name="Larimer J."/>
            <person name="Martinez D."/>
            <person name="Murphy C."/>
            <person name="Pearson M.D."/>
            <person name="Persinoti G."/>
            <person name="Poon T."/>
            <person name="Priest M."/>
            <person name="Roberts A.D."/>
            <person name="Saif S."/>
            <person name="Shea T.D."/>
            <person name="Sykes S.N."/>
            <person name="Wortman J."/>
            <person name="Nusbaum C."/>
            <person name="Birren B."/>
        </authorList>
    </citation>
    <scope>NUCLEOTIDE SEQUENCE [LARGE SCALE GENOMIC DNA]</scope>
    <source>
        <strain evidence="4 5">CBS 452.61</strain>
    </source>
</reference>
<dbReference type="SUPFAM" id="SSF52540">
    <property type="entry name" value="P-loop containing nucleoside triphosphate hydrolases"/>
    <property type="match status" value="1"/>
</dbReference>
<dbReference type="SMART" id="SM00174">
    <property type="entry name" value="RHO"/>
    <property type="match status" value="1"/>
</dbReference>
<evidence type="ECO:0000256" key="1">
    <source>
        <dbReference type="ARBA" id="ARBA00022741"/>
    </source>
</evidence>
<dbReference type="AlphaFoldDB" id="A0A022XS13"/>
<feature type="region of interest" description="Disordered" evidence="3">
    <location>
        <begin position="257"/>
        <end position="294"/>
    </location>
</feature>
<dbReference type="InterPro" id="IPR027417">
    <property type="entry name" value="P-loop_NTPase"/>
</dbReference>
<evidence type="ECO:0000256" key="3">
    <source>
        <dbReference type="SAM" id="MobiDB-lite"/>
    </source>
</evidence>
<keyword evidence="2" id="KW-0342">GTP-binding</keyword>
<evidence type="ECO:0000313" key="4">
    <source>
        <dbReference type="EMBL" id="EZF73467.1"/>
    </source>
</evidence>
<keyword evidence="5" id="KW-1185">Reference proteome</keyword>
<keyword evidence="1" id="KW-0547">Nucleotide-binding</keyword>
<dbReference type="SMART" id="SM00173">
    <property type="entry name" value="RAS"/>
    <property type="match status" value="1"/>
</dbReference>
<dbReference type="PROSITE" id="PS51421">
    <property type="entry name" value="RAS"/>
    <property type="match status" value="1"/>
</dbReference>
<dbReference type="Proteomes" id="UP000023623">
    <property type="component" value="Unassembled WGS sequence"/>
</dbReference>
<accession>A0A022XS13</accession>
<dbReference type="GO" id="GO:0005525">
    <property type="term" value="F:GTP binding"/>
    <property type="evidence" value="ECO:0007669"/>
    <property type="project" value="UniProtKB-KW"/>
</dbReference>
<protein>
    <recommendedName>
        <fullName evidence="6">Ras-like protein</fullName>
    </recommendedName>
</protein>
<evidence type="ECO:0000256" key="2">
    <source>
        <dbReference type="ARBA" id="ARBA00023134"/>
    </source>
</evidence>
<dbReference type="Gene3D" id="3.40.50.300">
    <property type="entry name" value="P-loop containing nucleotide triphosphate hydrolases"/>
    <property type="match status" value="2"/>
</dbReference>
<name>A0A022XS13_TRISD</name>
<dbReference type="OrthoDB" id="5976022at2759"/>
<dbReference type="Pfam" id="PF00071">
    <property type="entry name" value="Ras"/>
    <property type="match status" value="2"/>
</dbReference>
<gene>
    <name evidence="4" type="ORF">H105_04538</name>
</gene>
<proteinExistence type="predicted"/>
<dbReference type="EMBL" id="KK208857">
    <property type="protein sequence ID" value="EZF73467.1"/>
    <property type="molecule type" value="Genomic_DNA"/>
</dbReference>
<dbReference type="GO" id="GO:0007165">
    <property type="term" value="P:signal transduction"/>
    <property type="evidence" value="ECO:0007669"/>
    <property type="project" value="InterPro"/>
</dbReference>